<protein>
    <recommendedName>
        <fullName evidence="4">Large ribosomal subunit protein bL27</fullName>
    </recommendedName>
    <alternativeName>
        <fullName evidence="5">50S ribosomal protein L27</fullName>
    </alternativeName>
</protein>
<keyword evidence="2 6" id="KW-0689">Ribosomal protein</keyword>
<gene>
    <name evidence="6" type="ORF">US54_C0068G0006</name>
</gene>
<dbReference type="InterPro" id="IPR001684">
    <property type="entry name" value="Ribosomal_bL27"/>
</dbReference>
<dbReference type="PROSITE" id="PS00831">
    <property type="entry name" value="RIBOSOMAL_L27"/>
    <property type="match status" value="1"/>
</dbReference>
<dbReference type="Gene3D" id="2.40.50.100">
    <property type="match status" value="1"/>
</dbReference>
<keyword evidence="3" id="KW-0687">Ribonucleoprotein</keyword>
<evidence type="ECO:0000256" key="4">
    <source>
        <dbReference type="ARBA" id="ARBA00035175"/>
    </source>
</evidence>
<organism evidence="6 7">
    <name type="scientific">Candidatus Roizmanbacteria bacterium GW2011_GWA2_37_7</name>
    <dbReference type="NCBI Taxonomy" id="1618481"/>
    <lineage>
        <taxon>Bacteria</taxon>
        <taxon>Candidatus Roizmaniibacteriota</taxon>
    </lineage>
</organism>
<comment type="similarity">
    <text evidence="1">Belongs to the bacterial ribosomal protein bL27 family.</text>
</comment>
<dbReference type="EMBL" id="LBTJ01000068">
    <property type="protein sequence ID" value="KKQ36417.1"/>
    <property type="molecule type" value="Genomic_DNA"/>
</dbReference>
<dbReference type="PATRIC" id="fig|1618481.3.peg.1018"/>
<dbReference type="GO" id="GO:0022625">
    <property type="term" value="C:cytosolic large ribosomal subunit"/>
    <property type="evidence" value="ECO:0007669"/>
    <property type="project" value="TreeGrafter"/>
</dbReference>
<reference evidence="6 7" key="1">
    <citation type="journal article" date="2015" name="Nature">
        <title>rRNA introns, odd ribosomes, and small enigmatic genomes across a large radiation of phyla.</title>
        <authorList>
            <person name="Brown C.T."/>
            <person name="Hug L.A."/>
            <person name="Thomas B.C."/>
            <person name="Sharon I."/>
            <person name="Castelle C.J."/>
            <person name="Singh A."/>
            <person name="Wilkins M.J."/>
            <person name="Williams K.H."/>
            <person name="Banfield J.F."/>
        </authorList>
    </citation>
    <scope>NUCLEOTIDE SEQUENCE [LARGE SCALE GENOMIC DNA]</scope>
</reference>
<accession>A0A0G0H2M5</accession>
<name>A0A0G0H2M5_9BACT</name>
<dbReference type="PANTHER" id="PTHR15893">
    <property type="entry name" value="RIBOSOMAL PROTEIN L27"/>
    <property type="match status" value="1"/>
</dbReference>
<evidence type="ECO:0000313" key="7">
    <source>
        <dbReference type="Proteomes" id="UP000034471"/>
    </source>
</evidence>
<dbReference type="STRING" id="1618481.US54_C0068G0006"/>
<evidence type="ECO:0000256" key="1">
    <source>
        <dbReference type="ARBA" id="ARBA00010797"/>
    </source>
</evidence>
<comment type="caution">
    <text evidence="6">The sequence shown here is derived from an EMBL/GenBank/DDBJ whole genome shotgun (WGS) entry which is preliminary data.</text>
</comment>
<dbReference type="SUPFAM" id="SSF110324">
    <property type="entry name" value="Ribosomal L27 protein-like"/>
    <property type="match status" value="1"/>
</dbReference>
<dbReference type="Proteomes" id="UP000034471">
    <property type="component" value="Unassembled WGS sequence"/>
</dbReference>
<dbReference type="GO" id="GO:0006412">
    <property type="term" value="P:translation"/>
    <property type="evidence" value="ECO:0007669"/>
    <property type="project" value="InterPro"/>
</dbReference>
<dbReference type="Pfam" id="PF01016">
    <property type="entry name" value="Ribosomal_L27"/>
    <property type="match status" value="1"/>
</dbReference>
<evidence type="ECO:0000256" key="3">
    <source>
        <dbReference type="ARBA" id="ARBA00023274"/>
    </source>
</evidence>
<evidence type="ECO:0000256" key="2">
    <source>
        <dbReference type="ARBA" id="ARBA00022980"/>
    </source>
</evidence>
<dbReference type="AlphaFoldDB" id="A0A0G0H2M5"/>
<dbReference type="InterPro" id="IPR018261">
    <property type="entry name" value="Ribosomal_bL27_CS"/>
</dbReference>
<dbReference type="PANTHER" id="PTHR15893:SF0">
    <property type="entry name" value="LARGE RIBOSOMAL SUBUNIT PROTEIN BL27M"/>
    <property type="match status" value="1"/>
</dbReference>
<proteinExistence type="inferred from homology"/>
<dbReference type="PRINTS" id="PR00063">
    <property type="entry name" value="RIBOSOMALL27"/>
</dbReference>
<dbReference type="NCBIfam" id="TIGR00062">
    <property type="entry name" value="L27"/>
    <property type="match status" value="1"/>
</dbReference>
<evidence type="ECO:0000313" key="6">
    <source>
        <dbReference type="EMBL" id="KKQ36417.1"/>
    </source>
</evidence>
<evidence type="ECO:0000256" key="5">
    <source>
        <dbReference type="ARBA" id="ARBA00035477"/>
    </source>
</evidence>
<sequence>MAHTKAQRAVKGNRDSISKRLGIKLYGGQTAKAGNILVRQRGTKVMPGVNVYAGKDHTLHAKINGLVEFYQKQGKQYVKVV</sequence>
<dbReference type="GO" id="GO:0003735">
    <property type="term" value="F:structural constituent of ribosome"/>
    <property type="evidence" value="ECO:0007669"/>
    <property type="project" value="InterPro"/>
</dbReference>